<dbReference type="Pfam" id="PF00024">
    <property type="entry name" value="PAN_1"/>
    <property type="match status" value="1"/>
</dbReference>
<name>A0A194X7W7_MOLSC</name>
<feature type="domain" description="Apple" evidence="1">
    <location>
        <begin position="3"/>
        <end position="78"/>
    </location>
</feature>
<dbReference type="RefSeq" id="XP_018070616.1">
    <property type="nucleotide sequence ID" value="XM_018222855.1"/>
</dbReference>
<gene>
    <name evidence="2" type="ORF">LY89DRAFT_78510</name>
</gene>
<dbReference type="Proteomes" id="UP000070700">
    <property type="component" value="Unassembled WGS sequence"/>
</dbReference>
<reference evidence="2 3" key="1">
    <citation type="submission" date="2015-10" db="EMBL/GenBank/DDBJ databases">
        <title>Full genome of DAOMC 229536 Phialocephala scopiformis, a fungal endophyte of spruce producing the potent anti-insectan compound rugulosin.</title>
        <authorList>
            <consortium name="DOE Joint Genome Institute"/>
            <person name="Walker A.K."/>
            <person name="Frasz S.L."/>
            <person name="Seifert K.A."/>
            <person name="Miller J.D."/>
            <person name="Mondo S.J."/>
            <person name="Labutti K."/>
            <person name="Lipzen A."/>
            <person name="Dockter R."/>
            <person name="Kennedy M."/>
            <person name="Grigoriev I.V."/>
            <person name="Spatafora J.W."/>
        </authorList>
    </citation>
    <scope>NUCLEOTIDE SEQUENCE [LARGE SCALE GENOMIC DNA]</scope>
    <source>
        <strain evidence="2 3">CBS 120377</strain>
    </source>
</reference>
<dbReference type="EMBL" id="KQ947416">
    <property type="protein sequence ID" value="KUJ16261.1"/>
    <property type="molecule type" value="Genomic_DNA"/>
</dbReference>
<accession>A0A194X7W7</accession>
<protein>
    <recommendedName>
        <fullName evidence="1">Apple domain-containing protein</fullName>
    </recommendedName>
</protein>
<dbReference type="InParanoid" id="A0A194X7W7"/>
<dbReference type="PROSITE" id="PS50948">
    <property type="entry name" value="PAN"/>
    <property type="match status" value="1"/>
</dbReference>
<dbReference type="GeneID" id="28832581"/>
<proteinExistence type="predicted"/>
<evidence type="ECO:0000313" key="2">
    <source>
        <dbReference type="EMBL" id="KUJ16261.1"/>
    </source>
</evidence>
<evidence type="ECO:0000313" key="3">
    <source>
        <dbReference type="Proteomes" id="UP000070700"/>
    </source>
</evidence>
<dbReference type="KEGG" id="psco:LY89DRAFT_78510"/>
<keyword evidence="3" id="KW-1185">Reference proteome</keyword>
<dbReference type="AlphaFoldDB" id="A0A194X7W7"/>
<organism evidence="2 3">
    <name type="scientific">Mollisia scopiformis</name>
    <name type="common">Conifer needle endophyte fungus</name>
    <name type="synonym">Phialocephala scopiformis</name>
    <dbReference type="NCBI Taxonomy" id="149040"/>
    <lineage>
        <taxon>Eukaryota</taxon>
        <taxon>Fungi</taxon>
        <taxon>Dikarya</taxon>
        <taxon>Ascomycota</taxon>
        <taxon>Pezizomycotina</taxon>
        <taxon>Leotiomycetes</taxon>
        <taxon>Helotiales</taxon>
        <taxon>Mollisiaceae</taxon>
        <taxon>Mollisia</taxon>
    </lineage>
</organism>
<dbReference type="InterPro" id="IPR003609">
    <property type="entry name" value="Pan_app"/>
</dbReference>
<evidence type="ECO:0000259" key="1">
    <source>
        <dbReference type="PROSITE" id="PS50948"/>
    </source>
</evidence>
<sequence>MQCNYPANPDDGSAHDLIATEVAFDGINTFQCQQRCLANSECKSFQFGAACEIFNKTIAEAHIKHNGSSTNLYFDRDCPQYQYVNYSHSKPVRYKKTDWDDTKPGCPAGDHIKRVPASQTPSELKTLPPNEISSICTCLVASVPTAVTKTIINSLILSAFTTETFTTTALTTVTAYPKNLISWTTSYSLTH</sequence>